<feature type="compositionally biased region" description="Gly residues" evidence="1">
    <location>
        <begin position="1"/>
        <end position="10"/>
    </location>
</feature>
<accession>A0A517YUW8</accession>
<keyword evidence="3" id="KW-1185">Reference proteome</keyword>
<gene>
    <name evidence="2" type="ORF">KS4_20850</name>
</gene>
<reference evidence="2 3" key="1">
    <citation type="submission" date="2019-02" db="EMBL/GenBank/DDBJ databases">
        <title>Deep-cultivation of Planctomycetes and their phenomic and genomic characterization uncovers novel biology.</title>
        <authorList>
            <person name="Wiegand S."/>
            <person name="Jogler M."/>
            <person name="Boedeker C."/>
            <person name="Pinto D."/>
            <person name="Vollmers J."/>
            <person name="Rivas-Marin E."/>
            <person name="Kohn T."/>
            <person name="Peeters S.H."/>
            <person name="Heuer A."/>
            <person name="Rast P."/>
            <person name="Oberbeckmann S."/>
            <person name="Bunk B."/>
            <person name="Jeske O."/>
            <person name="Meyerdierks A."/>
            <person name="Storesund J.E."/>
            <person name="Kallscheuer N."/>
            <person name="Luecker S."/>
            <person name="Lage O.M."/>
            <person name="Pohl T."/>
            <person name="Merkel B.J."/>
            <person name="Hornburger P."/>
            <person name="Mueller R.-W."/>
            <person name="Bruemmer F."/>
            <person name="Labrenz M."/>
            <person name="Spormann A.M."/>
            <person name="Op den Camp H."/>
            <person name="Overmann J."/>
            <person name="Amann R."/>
            <person name="Jetten M.S.M."/>
            <person name="Mascher T."/>
            <person name="Medema M.H."/>
            <person name="Devos D.P."/>
            <person name="Kaster A.-K."/>
            <person name="Ovreas L."/>
            <person name="Rohde M."/>
            <person name="Galperin M.Y."/>
            <person name="Jogler C."/>
        </authorList>
    </citation>
    <scope>NUCLEOTIDE SEQUENCE [LARGE SCALE GENOMIC DNA]</scope>
    <source>
        <strain evidence="2 3">KS4</strain>
    </source>
</reference>
<feature type="region of interest" description="Disordered" evidence="1">
    <location>
        <begin position="1"/>
        <end position="29"/>
    </location>
</feature>
<dbReference type="Proteomes" id="UP000317369">
    <property type="component" value="Chromosome"/>
</dbReference>
<evidence type="ECO:0000313" key="2">
    <source>
        <dbReference type="EMBL" id="QDU34024.1"/>
    </source>
</evidence>
<protein>
    <submittedName>
        <fullName evidence="2">Uncharacterized protein</fullName>
    </submittedName>
</protein>
<proteinExistence type="predicted"/>
<dbReference type="EMBL" id="CP036425">
    <property type="protein sequence ID" value="QDU34024.1"/>
    <property type="molecule type" value="Genomic_DNA"/>
</dbReference>
<organism evidence="2 3">
    <name type="scientific">Poriferisphaera corsica</name>
    <dbReference type="NCBI Taxonomy" id="2528020"/>
    <lineage>
        <taxon>Bacteria</taxon>
        <taxon>Pseudomonadati</taxon>
        <taxon>Planctomycetota</taxon>
        <taxon>Phycisphaerae</taxon>
        <taxon>Phycisphaerales</taxon>
        <taxon>Phycisphaeraceae</taxon>
        <taxon>Poriferisphaera</taxon>
    </lineage>
</organism>
<dbReference type="KEGG" id="pcor:KS4_20850"/>
<sequence length="29" mass="2953">MGGEGEGGAVEVGIEWDEGEMMGGRGLWG</sequence>
<dbReference type="AlphaFoldDB" id="A0A517YUW8"/>
<name>A0A517YUW8_9BACT</name>
<evidence type="ECO:0000256" key="1">
    <source>
        <dbReference type="SAM" id="MobiDB-lite"/>
    </source>
</evidence>
<evidence type="ECO:0000313" key="3">
    <source>
        <dbReference type="Proteomes" id="UP000317369"/>
    </source>
</evidence>